<feature type="repeat" description="PPR" evidence="2">
    <location>
        <begin position="438"/>
        <end position="472"/>
    </location>
</feature>
<feature type="repeat" description="PPR" evidence="2">
    <location>
        <begin position="81"/>
        <end position="115"/>
    </location>
</feature>
<protein>
    <recommendedName>
        <fullName evidence="5">Pentatricopeptide repeat-containing protein</fullName>
    </recommendedName>
</protein>
<evidence type="ECO:0008006" key="5">
    <source>
        <dbReference type="Google" id="ProtNLM"/>
    </source>
</evidence>
<dbReference type="Pfam" id="PF20431">
    <property type="entry name" value="E_motif"/>
    <property type="match status" value="1"/>
</dbReference>
<keyword evidence="1" id="KW-0677">Repeat</keyword>
<feature type="repeat" description="PPR" evidence="2">
    <location>
        <begin position="601"/>
        <end position="635"/>
    </location>
</feature>
<dbReference type="FunFam" id="1.25.40.10:FF:000090">
    <property type="entry name" value="Pentatricopeptide repeat-containing protein, chloroplastic"/>
    <property type="match status" value="1"/>
</dbReference>
<dbReference type="InterPro" id="IPR046848">
    <property type="entry name" value="E_motif"/>
</dbReference>
<accession>A0A8J5FZ65</accession>
<dbReference type="PROSITE" id="PS51375">
    <property type="entry name" value="PPR"/>
    <property type="match status" value="8"/>
</dbReference>
<dbReference type="InterPro" id="IPR002885">
    <property type="entry name" value="PPR_rpt"/>
</dbReference>
<feature type="repeat" description="PPR" evidence="2">
    <location>
        <begin position="244"/>
        <end position="278"/>
    </location>
</feature>
<gene>
    <name evidence="3" type="ORF">ZIOFF_045466</name>
</gene>
<comment type="caution">
    <text evidence="3">The sequence shown here is derived from an EMBL/GenBank/DDBJ whole genome shotgun (WGS) entry which is preliminary data.</text>
</comment>
<feature type="repeat" description="PPR" evidence="2">
    <location>
        <begin position="500"/>
        <end position="534"/>
    </location>
</feature>
<dbReference type="AlphaFoldDB" id="A0A8J5FZ65"/>
<dbReference type="GO" id="GO:0009451">
    <property type="term" value="P:RNA modification"/>
    <property type="evidence" value="ECO:0007669"/>
    <property type="project" value="InterPro"/>
</dbReference>
<evidence type="ECO:0000256" key="2">
    <source>
        <dbReference type="PROSITE-ProRule" id="PRU00708"/>
    </source>
</evidence>
<keyword evidence="4" id="KW-1185">Reference proteome</keyword>
<evidence type="ECO:0000256" key="1">
    <source>
        <dbReference type="ARBA" id="ARBA00022737"/>
    </source>
</evidence>
<feature type="repeat" description="PPR" evidence="2">
    <location>
        <begin position="213"/>
        <end position="243"/>
    </location>
</feature>
<sequence length="842" mass="94949">MLRKQTLVLRSTFHPCKCVKVQSCNTYSLQTTDTNVGSYSSPDPPPPPQDIISLNKLISARSKAGDLISAQWLFDNMPQRDVVSWNSIMSGYAQHERYDKVLKTFSGIGDDGLVPNHTSICTALSACANIRALAQGKQIHGISTKTCSSCNVFVGTSLITMYSKCGDYECLIQAFNEIDRPSVSSWNALVSGFVLNLLVDYARQIFDRMPVRNVVSWTAMIHGYILIKKISKALELFKLMPVKNSVTWSVIVGGLASNGMYEEAIKQFVRMIDHGFQSSAASVINVISATSGLKNVKQGRKFHGHVIKVGLHCYESIEASLIAMYLRCLSIEEAILEFRKMRSNFVGSCNTLLQGFINNDKVDEARIFFNDMKQRDKISWNLMINGYLKNKRMDAAFELYSKMHEPTVEASTAIMLSFIQDGHLHEAQNLFNMMPELDAVAYTTLMYGYLEYGSLQKAMELFTKMPEHNVATYNMMISGLLKHGEITKAYDMFNQCPRHNSSSWDNLITGFVQNNLLVEAFLLYKKMLLSGISPSELVTTALLCASSKLAIVIHGLQIHAVAIKLGHESCLVVGNSLINMYCRFGDVLTAKSIFEQMTEHDVVTWNTMIYGYAFSVSGENAMKLFDDMRTNNVAPDSVTFLGILTACNHMCLFDRAQYYFNLMTQEYRIMPDVAHYACMIDLLCRMGMVEQAERLISSMPFQPDPKIWTSLLCGCRINCNIRLATHAANELLSWDPKNQMPFLHLINVYGSAGRWDDLETLRKQMDRSKFYKPQGISYKCSLQYYFIFGIERYEDSQIIPVLYVNSFAIVISILAQGLFSDSTESFNKEMDCFCLSSSPSML</sequence>
<dbReference type="Pfam" id="PF13041">
    <property type="entry name" value="PPR_2"/>
    <property type="match status" value="2"/>
</dbReference>
<dbReference type="EMBL" id="JACMSC010000012">
    <property type="protein sequence ID" value="KAG6497565.1"/>
    <property type="molecule type" value="Genomic_DNA"/>
</dbReference>
<evidence type="ECO:0000313" key="4">
    <source>
        <dbReference type="Proteomes" id="UP000734854"/>
    </source>
</evidence>
<organism evidence="3 4">
    <name type="scientific">Zingiber officinale</name>
    <name type="common">Ginger</name>
    <name type="synonym">Amomum zingiber</name>
    <dbReference type="NCBI Taxonomy" id="94328"/>
    <lineage>
        <taxon>Eukaryota</taxon>
        <taxon>Viridiplantae</taxon>
        <taxon>Streptophyta</taxon>
        <taxon>Embryophyta</taxon>
        <taxon>Tracheophyta</taxon>
        <taxon>Spermatophyta</taxon>
        <taxon>Magnoliopsida</taxon>
        <taxon>Liliopsida</taxon>
        <taxon>Zingiberales</taxon>
        <taxon>Zingiberaceae</taxon>
        <taxon>Zingiber</taxon>
    </lineage>
</organism>
<dbReference type="PANTHER" id="PTHR47926">
    <property type="entry name" value="PENTATRICOPEPTIDE REPEAT-CONTAINING PROTEIN"/>
    <property type="match status" value="1"/>
</dbReference>
<dbReference type="InterPro" id="IPR046960">
    <property type="entry name" value="PPR_At4g14850-like_plant"/>
</dbReference>
<dbReference type="SUPFAM" id="SSF81901">
    <property type="entry name" value="HCP-like"/>
    <property type="match status" value="1"/>
</dbReference>
<reference evidence="3 4" key="1">
    <citation type="submission" date="2020-08" db="EMBL/GenBank/DDBJ databases">
        <title>Plant Genome Project.</title>
        <authorList>
            <person name="Zhang R.-G."/>
        </authorList>
    </citation>
    <scope>NUCLEOTIDE SEQUENCE [LARGE SCALE GENOMIC DNA]</scope>
    <source>
        <tissue evidence="3">Rhizome</tissue>
    </source>
</reference>
<dbReference type="Gene3D" id="1.25.40.10">
    <property type="entry name" value="Tetratricopeptide repeat domain"/>
    <property type="match status" value="6"/>
</dbReference>
<dbReference type="Pfam" id="PF12854">
    <property type="entry name" value="PPR_1"/>
    <property type="match status" value="1"/>
</dbReference>
<dbReference type="NCBIfam" id="TIGR00756">
    <property type="entry name" value="PPR"/>
    <property type="match status" value="10"/>
</dbReference>
<feature type="repeat" description="PPR" evidence="2">
    <location>
        <begin position="376"/>
        <end position="410"/>
    </location>
</feature>
<dbReference type="PANTHER" id="PTHR47926:SF361">
    <property type="entry name" value="PENTACOTRIPEPTIDE-REPEAT REGION OF PRORP DOMAIN-CONTAINING PROTEIN"/>
    <property type="match status" value="1"/>
</dbReference>
<dbReference type="InterPro" id="IPR011990">
    <property type="entry name" value="TPR-like_helical_dom_sf"/>
</dbReference>
<proteinExistence type="predicted"/>
<name>A0A8J5FZ65_ZINOF</name>
<dbReference type="Pfam" id="PF01535">
    <property type="entry name" value="PPR"/>
    <property type="match status" value="8"/>
</dbReference>
<dbReference type="GO" id="GO:0003723">
    <property type="term" value="F:RNA binding"/>
    <property type="evidence" value="ECO:0007669"/>
    <property type="project" value="InterPro"/>
</dbReference>
<evidence type="ECO:0000313" key="3">
    <source>
        <dbReference type="EMBL" id="KAG6497565.1"/>
    </source>
</evidence>
<dbReference type="Proteomes" id="UP000734854">
    <property type="component" value="Unassembled WGS sequence"/>
</dbReference>
<feature type="repeat" description="PPR" evidence="2">
    <location>
        <begin position="672"/>
        <end position="702"/>
    </location>
</feature>